<evidence type="ECO:0000256" key="6">
    <source>
        <dbReference type="SAM" id="Phobius"/>
    </source>
</evidence>
<dbReference type="InterPro" id="IPR045863">
    <property type="entry name" value="CorA_TM1_TM2"/>
</dbReference>
<evidence type="ECO:0000256" key="1">
    <source>
        <dbReference type="ARBA" id="ARBA00004651"/>
    </source>
</evidence>
<dbReference type="PANTHER" id="PTHR46494:SF1">
    <property type="entry name" value="CORA FAMILY METAL ION TRANSPORTER (EUROFUNG)"/>
    <property type="match status" value="1"/>
</dbReference>
<feature type="coiled-coil region" evidence="5">
    <location>
        <begin position="245"/>
        <end position="272"/>
    </location>
</feature>
<keyword evidence="8" id="KW-1185">Reference proteome</keyword>
<reference evidence="7" key="1">
    <citation type="submission" date="2022-12" db="EMBL/GenBank/DDBJ databases">
        <authorList>
            <person name="Petersen C."/>
        </authorList>
    </citation>
    <scope>NUCLEOTIDE SEQUENCE</scope>
    <source>
        <strain evidence="7">IBT 15544</strain>
    </source>
</reference>
<feature type="transmembrane region" description="Helical" evidence="6">
    <location>
        <begin position="287"/>
        <end position="304"/>
    </location>
</feature>
<keyword evidence="4 6" id="KW-0472">Membrane</keyword>
<reference evidence="7" key="2">
    <citation type="journal article" date="2023" name="IMA Fungus">
        <title>Comparative genomic study of the Penicillium genus elucidates a diverse pangenome and 15 lateral gene transfer events.</title>
        <authorList>
            <person name="Petersen C."/>
            <person name="Sorensen T."/>
            <person name="Nielsen M.R."/>
            <person name="Sondergaard T.E."/>
            <person name="Sorensen J.L."/>
            <person name="Fitzpatrick D.A."/>
            <person name="Frisvad J.C."/>
            <person name="Nielsen K.L."/>
        </authorList>
    </citation>
    <scope>NUCLEOTIDE SEQUENCE</scope>
    <source>
        <strain evidence="7">IBT 15544</strain>
    </source>
</reference>
<dbReference type="GO" id="GO:0050897">
    <property type="term" value="F:cobalt ion binding"/>
    <property type="evidence" value="ECO:0007669"/>
    <property type="project" value="TreeGrafter"/>
</dbReference>
<organism evidence="7 8">
    <name type="scientific">Penicillium cinerascens</name>
    <dbReference type="NCBI Taxonomy" id="70096"/>
    <lineage>
        <taxon>Eukaryota</taxon>
        <taxon>Fungi</taxon>
        <taxon>Dikarya</taxon>
        <taxon>Ascomycota</taxon>
        <taxon>Pezizomycotina</taxon>
        <taxon>Eurotiomycetes</taxon>
        <taxon>Eurotiomycetidae</taxon>
        <taxon>Eurotiales</taxon>
        <taxon>Aspergillaceae</taxon>
        <taxon>Penicillium</taxon>
    </lineage>
</organism>
<dbReference type="GeneID" id="83179682"/>
<comment type="caution">
    <text evidence="7">The sequence shown here is derived from an EMBL/GenBank/DDBJ whole genome shotgun (WGS) entry which is preliminary data.</text>
</comment>
<dbReference type="GO" id="GO:0015095">
    <property type="term" value="F:magnesium ion transmembrane transporter activity"/>
    <property type="evidence" value="ECO:0007669"/>
    <property type="project" value="TreeGrafter"/>
</dbReference>
<accession>A0A9W9T0F3</accession>
<dbReference type="RefSeq" id="XP_058308919.1">
    <property type="nucleotide sequence ID" value="XM_058452381.1"/>
</dbReference>
<dbReference type="GO" id="GO:0015087">
    <property type="term" value="F:cobalt ion transmembrane transporter activity"/>
    <property type="evidence" value="ECO:0007669"/>
    <property type="project" value="TreeGrafter"/>
</dbReference>
<dbReference type="InterPro" id="IPR002523">
    <property type="entry name" value="MgTranspt_CorA/ZnTranspt_ZntB"/>
</dbReference>
<dbReference type="OrthoDB" id="4369669at2759"/>
<evidence type="ECO:0000313" key="8">
    <source>
        <dbReference type="Proteomes" id="UP001150904"/>
    </source>
</evidence>
<dbReference type="Gene3D" id="1.20.58.340">
    <property type="entry name" value="Magnesium transport protein CorA, transmembrane region"/>
    <property type="match status" value="1"/>
</dbReference>
<comment type="subcellular location">
    <subcellularLocation>
        <location evidence="1">Cell membrane</location>
        <topology evidence="1">Multi-pass membrane protein</topology>
    </subcellularLocation>
</comment>
<dbReference type="Pfam" id="PF01544">
    <property type="entry name" value="CorA"/>
    <property type="match status" value="1"/>
</dbReference>
<gene>
    <name evidence="7" type="ORF">N7498_005319</name>
</gene>
<protein>
    <submittedName>
        <fullName evidence="7">Mg2+ transporter protein CorA-like/Zinc transport protein ZntB</fullName>
    </submittedName>
</protein>
<dbReference type="GO" id="GO:0005886">
    <property type="term" value="C:plasma membrane"/>
    <property type="evidence" value="ECO:0007669"/>
    <property type="project" value="UniProtKB-SubCell"/>
</dbReference>
<dbReference type="GO" id="GO:0000287">
    <property type="term" value="F:magnesium ion binding"/>
    <property type="evidence" value="ECO:0007669"/>
    <property type="project" value="TreeGrafter"/>
</dbReference>
<dbReference type="AlphaFoldDB" id="A0A9W9T0F3"/>
<dbReference type="Proteomes" id="UP001150904">
    <property type="component" value="Unassembled WGS sequence"/>
</dbReference>
<keyword evidence="5" id="KW-0175">Coiled coil</keyword>
<dbReference type="SUPFAM" id="SSF144083">
    <property type="entry name" value="Magnesium transport protein CorA, transmembrane region"/>
    <property type="match status" value="1"/>
</dbReference>
<evidence type="ECO:0000313" key="7">
    <source>
        <dbReference type="EMBL" id="KAJ5204440.1"/>
    </source>
</evidence>
<dbReference type="PANTHER" id="PTHR46494">
    <property type="entry name" value="CORA FAMILY METAL ION TRANSPORTER (EUROFUNG)"/>
    <property type="match status" value="1"/>
</dbReference>
<keyword evidence="3 6" id="KW-1133">Transmembrane helix</keyword>
<dbReference type="EMBL" id="JAPQKR010000012">
    <property type="protein sequence ID" value="KAJ5204440.1"/>
    <property type="molecule type" value="Genomic_DNA"/>
</dbReference>
<evidence type="ECO:0000256" key="3">
    <source>
        <dbReference type="ARBA" id="ARBA00022989"/>
    </source>
</evidence>
<name>A0A9W9T0F3_9EURO</name>
<keyword evidence="2 6" id="KW-0812">Transmembrane</keyword>
<feature type="transmembrane region" description="Helical" evidence="6">
    <location>
        <begin position="324"/>
        <end position="344"/>
    </location>
</feature>
<proteinExistence type="predicted"/>
<sequence>MEILDAFVPVHYQVVHQYWLIKKFYGALLAFLTNEYPDTYLEIIGHNMSYFCKNIRQIHDGIKRGGDKKSTTFYLPKALVEAFNPLITYICICSQINPESNSDLGLLQRYEKKVNKSLRTGKFQLISMIRAGDFSEAKVFRGVNAQGIMTMVTERLARIPSERPNGQLTKDGFNLLQIYRQYILRLELQVRMDPNAGTFDAIQQLREELNIVNIVLDQQLKVLERMRTVWINLNQSGRKVSLQSIHQSRKLIKQMKRDLDELESMANKTSMLLRSMIEVRKESNSKAITIFTIVTVIFLPLSFITSYLGMNSVDIRDGTFHQSLFWAIALPSATCLVVILWIVIRFRQKVKRMWPQRRLRGSLRTIASWFYGGA</sequence>
<evidence type="ECO:0000256" key="2">
    <source>
        <dbReference type="ARBA" id="ARBA00022692"/>
    </source>
</evidence>
<evidence type="ECO:0000256" key="4">
    <source>
        <dbReference type="ARBA" id="ARBA00023136"/>
    </source>
</evidence>
<evidence type="ECO:0000256" key="5">
    <source>
        <dbReference type="SAM" id="Coils"/>
    </source>
</evidence>